<keyword evidence="2" id="KW-0472">Membrane</keyword>
<feature type="region of interest" description="Disordered" evidence="1">
    <location>
        <begin position="1"/>
        <end position="62"/>
    </location>
</feature>
<dbReference type="Proteomes" id="UP000050488">
    <property type="component" value="Unassembled WGS sequence"/>
</dbReference>
<keyword evidence="2" id="KW-0812">Transmembrane</keyword>
<dbReference type="EMBL" id="LKEV01000001">
    <property type="protein sequence ID" value="KQB87346.1"/>
    <property type="molecule type" value="Genomic_DNA"/>
</dbReference>
<dbReference type="AlphaFoldDB" id="A0A0N8W0Q4"/>
<evidence type="ECO:0000256" key="2">
    <source>
        <dbReference type="SAM" id="Phobius"/>
    </source>
</evidence>
<accession>A0A0N8W0Q4</accession>
<proteinExistence type="predicted"/>
<dbReference type="STRING" id="1544413.Clow_00401"/>
<evidence type="ECO:0000256" key="1">
    <source>
        <dbReference type="SAM" id="MobiDB-lite"/>
    </source>
</evidence>
<organism evidence="3 4">
    <name type="scientific">Corynebacterium lowii</name>
    <dbReference type="NCBI Taxonomy" id="1544413"/>
    <lineage>
        <taxon>Bacteria</taxon>
        <taxon>Bacillati</taxon>
        <taxon>Actinomycetota</taxon>
        <taxon>Actinomycetes</taxon>
        <taxon>Mycobacteriales</taxon>
        <taxon>Corynebacteriaceae</taxon>
        <taxon>Corynebacterium</taxon>
    </lineage>
</organism>
<protein>
    <submittedName>
        <fullName evidence="3">Uncharacterized protein</fullName>
    </submittedName>
</protein>
<feature type="compositionally biased region" description="Basic and acidic residues" evidence="1">
    <location>
        <begin position="19"/>
        <end position="28"/>
    </location>
</feature>
<comment type="caution">
    <text evidence="3">The sequence shown here is derived from an EMBL/GenBank/DDBJ whole genome shotgun (WGS) entry which is preliminary data.</text>
</comment>
<dbReference type="PATRIC" id="fig|1544413.3.peg.406"/>
<feature type="transmembrane region" description="Helical" evidence="2">
    <location>
        <begin position="82"/>
        <end position="102"/>
    </location>
</feature>
<evidence type="ECO:0000313" key="3">
    <source>
        <dbReference type="EMBL" id="KQB87346.1"/>
    </source>
</evidence>
<sequence length="178" mass="19823">MDDNETRYLGPTGNQGGRGRPERPRQHFPDPQQYSAPQGYEQQSYEAQGYEQQGYQQQGYEQPQNYGQEYYEEPQESKGNTAMAVIGVIAAVLIASGLFFFLGRATGSTETPEPEVITETQVSTVTVTETVTEDSGLHLPELPREFPSEIPNVEVPSWLEDLLGGGSLESEQYQEPEL</sequence>
<name>A0A0N8W0Q4_9CORY</name>
<dbReference type="RefSeq" id="WP_055175485.1">
    <property type="nucleotide sequence ID" value="NZ_JAUSQY010000001.1"/>
</dbReference>
<feature type="compositionally biased region" description="Low complexity" evidence="1">
    <location>
        <begin position="38"/>
        <end position="62"/>
    </location>
</feature>
<evidence type="ECO:0000313" key="4">
    <source>
        <dbReference type="Proteomes" id="UP000050488"/>
    </source>
</evidence>
<reference evidence="3 4" key="1">
    <citation type="submission" date="2015-10" db="EMBL/GenBank/DDBJ databases">
        <title>Corynebacteirum lowii and Corynebacterium oculi species nova, derived from human clinical disease and and emended description of Corynebacterium mastiditis.</title>
        <authorList>
            <person name="Bernard K."/>
            <person name="Pacheco A.L."/>
            <person name="Mcdougall C."/>
            <person name="Burtx T."/>
            <person name="Weibe D."/>
            <person name="Tyler S."/>
            <person name="Olson A.B."/>
            <person name="Cnockaert M."/>
            <person name="Eguchi H."/>
            <person name="Kuwahara T."/>
            <person name="Nakayama-Imaohji H."/>
            <person name="Boudewijins M."/>
            <person name="Van Hoecke F."/>
            <person name="Bernier A.-M."/>
            <person name="Vandamme P."/>
        </authorList>
    </citation>
    <scope>NUCLEOTIDE SEQUENCE [LARGE SCALE GENOMIC DNA]</scope>
    <source>
        <strain evidence="3 4">NML 130206</strain>
    </source>
</reference>
<keyword evidence="4" id="KW-1185">Reference proteome</keyword>
<keyword evidence="2" id="KW-1133">Transmembrane helix</keyword>
<gene>
    <name evidence="3" type="ORF">Clow_00401</name>
</gene>